<dbReference type="SUPFAM" id="SSF81301">
    <property type="entry name" value="Nucleotidyltransferase"/>
    <property type="match status" value="1"/>
</dbReference>
<evidence type="ECO:0000259" key="9">
    <source>
        <dbReference type="Pfam" id="PF13929"/>
    </source>
</evidence>
<dbReference type="InterPro" id="IPR040152">
    <property type="entry name" value="Atp25"/>
</dbReference>
<dbReference type="HOGENOM" id="CLU_487522_0_0_1"/>
<dbReference type="PANTHER" id="PTHR28087">
    <property type="entry name" value="ATPASE SYNTHESIS PROTEIN 25, MITOCHONDRIAL"/>
    <property type="match status" value="1"/>
</dbReference>
<keyword evidence="11" id="KW-1185">Reference proteome</keyword>
<feature type="compositionally biased region" description="Basic and acidic residues" evidence="8">
    <location>
        <begin position="232"/>
        <end position="241"/>
    </location>
</feature>
<dbReference type="EMBL" id="HE978318">
    <property type="protein sequence ID" value="CCK70510.1"/>
    <property type="molecule type" value="Genomic_DNA"/>
</dbReference>
<dbReference type="KEGG" id="kng:KNAG_0E02500"/>
<evidence type="ECO:0000256" key="1">
    <source>
        <dbReference type="ARBA" id="ARBA00004443"/>
    </source>
</evidence>
<evidence type="ECO:0000256" key="2">
    <source>
        <dbReference type="ARBA" id="ARBA00010787"/>
    </source>
</evidence>
<dbReference type="GO" id="GO:0048255">
    <property type="term" value="P:mRNA stabilization"/>
    <property type="evidence" value="ECO:0007669"/>
    <property type="project" value="InterPro"/>
</dbReference>
<feature type="region of interest" description="Disordered" evidence="8">
    <location>
        <begin position="232"/>
        <end position="255"/>
    </location>
</feature>
<organism evidence="10 11">
    <name type="scientific">Huiozyma naganishii (strain ATCC MYA-139 / BCRC 22969 / CBS 8797 / KCTC 17520 / NBRC 10181 / NCYC 3082 / Yp74L-3)</name>
    <name type="common">Yeast</name>
    <name type="synonym">Kazachstania naganishii</name>
    <dbReference type="NCBI Taxonomy" id="1071383"/>
    <lineage>
        <taxon>Eukaryota</taxon>
        <taxon>Fungi</taxon>
        <taxon>Dikarya</taxon>
        <taxon>Ascomycota</taxon>
        <taxon>Saccharomycotina</taxon>
        <taxon>Saccharomycetes</taxon>
        <taxon>Saccharomycetales</taxon>
        <taxon>Saccharomycetaceae</taxon>
        <taxon>Huiozyma</taxon>
    </lineage>
</organism>
<dbReference type="PANTHER" id="PTHR28087:SF1">
    <property type="entry name" value="ATPASE SYNTHESIS PROTEIN 25, MITOCHONDRIAL"/>
    <property type="match status" value="1"/>
</dbReference>
<dbReference type="GO" id="GO:0140053">
    <property type="term" value="P:mitochondrial gene expression"/>
    <property type="evidence" value="ECO:0007669"/>
    <property type="project" value="UniProtKB-UniRule"/>
</dbReference>
<keyword evidence="3 7" id="KW-0999">Mitochondrion inner membrane</keyword>
<dbReference type="InterPro" id="IPR025210">
    <property type="entry name" value="ATP25_mRNA_stabil_dom"/>
</dbReference>
<dbReference type="GO" id="GO:0005743">
    <property type="term" value="C:mitochondrial inner membrane"/>
    <property type="evidence" value="ECO:0007669"/>
    <property type="project" value="UniProtKB-SubCell"/>
</dbReference>
<sequence>MLRVTAGSRLLVWPLARRMAIKMAPVRLLQRISETQPSNAKDDDDAEQKSVPWYLQTDRSTLLNRPNKLIQQGSSSIEYPNQSPASLRVIGSYLTDELGLTDVLIFDMSSGESDAERTTASAKFCKYMVVSTALSLKHCANSFVSLNQMAKAQFGHPLEVEGRLNPNDLKKLQKRLNRRSKLSTKSTTGHDRNSKEAWYMIDCKMDGIIVNILTGARRQELNLEELYAPAEDKHKYTRTEDTQNESGGGDEDLAGNSILTGLRRLAQQRRQYSTTSASKETLRGEFQSALDRRDFEAAHALVGFLNQLEPPLTQLVQITDFLSRADAFSEVDVEALKGLFDKIWPSVIIGDASKYWSTRFQFLKYLNTLRPKEYQITRFYKDFFLLQKARGTAPRGEDLVQMLKQVITNNNANPSTLSQGKHTVFKIVQLYDNESILHDNTVIDLLIGTMTNPTRKQNTASLFEVVDYLLDSQHGILPPTTITALLKAIAATKQWDRLLKFWEFDLKGVSVDSDYRPWPEFLQFIIDSNNGQLLQKVVTEGHLLWLKRYNVPITNTIRDQIVAIFTRVDPEDKNFAHLKKSLIAL</sequence>
<evidence type="ECO:0000313" key="11">
    <source>
        <dbReference type="Proteomes" id="UP000006310"/>
    </source>
</evidence>
<comment type="similarity">
    <text evidence="2 7">Belongs to the ATP25 family.</text>
</comment>
<dbReference type="RefSeq" id="XP_022464756.1">
    <property type="nucleotide sequence ID" value="XM_022608240.1"/>
</dbReference>
<comment type="subcellular location">
    <subcellularLocation>
        <location evidence="1 7">Mitochondrion inner membrane</location>
        <topology evidence="1 7">Peripheral membrane protein</topology>
        <orientation evidence="1 7">Matrix side</orientation>
    </subcellularLocation>
</comment>
<gene>
    <name evidence="10" type="primary">KNAG0E02500</name>
    <name evidence="10" type="ordered locus">KNAG_0E02500</name>
</gene>
<evidence type="ECO:0000256" key="8">
    <source>
        <dbReference type="SAM" id="MobiDB-lite"/>
    </source>
</evidence>
<keyword evidence="4 7" id="KW-0809">Transit peptide</keyword>
<name>J7R6P1_HUIN7</name>
<dbReference type="OrthoDB" id="107372at2759"/>
<reference evidence="10 11" key="1">
    <citation type="journal article" date="2011" name="Proc. Natl. Acad. Sci. U.S.A.">
        <title>Evolutionary erosion of yeast sex chromosomes by mating-type switching accidents.</title>
        <authorList>
            <person name="Gordon J.L."/>
            <person name="Armisen D."/>
            <person name="Proux-Wera E."/>
            <person name="Oheigeartaigh S.S."/>
            <person name="Byrne K.P."/>
            <person name="Wolfe K.H."/>
        </authorList>
    </citation>
    <scope>NUCLEOTIDE SEQUENCE [LARGE SCALE GENOMIC DNA]</scope>
    <source>
        <strain evidence="11">ATCC MYA-139 / BCRC 22969 / CBS 8797 / CCRC 22969 / KCTC 17520 / NBRC 10181 / NCYC 3082</strain>
    </source>
</reference>
<protein>
    <recommendedName>
        <fullName evidence="7">ATPase synthesis protein 25</fullName>
    </recommendedName>
</protein>
<keyword evidence="6 7" id="KW-0472">Membrane</keyword>
<evidence type="ECO:0000256" key="5">
    <source>
        <dbReference type="ARBA" id="ARBA00023128"/>
    </source>
</evidence>
<evidence type="ECO:0000256" key="4">
    <source>
        <dbReference type="ARBA" id="ARBA00022946"/>
    </source>
</evidence>
<feature type="domain" description="ATP25 mRNA stabilisation" evidence="9">
    <location>
        <begin position="286"/>
        <end position="568"/>
    </location>
</feature>
<dbReference type="Pfam" id="PF02410">
    <property type="entry name" value="RsfS"/>
    <property type="match status" value="1"/>
</dbReference>
<dbReference type="STRING" id="1071383.J7R6P1"/>
<dbReference type="Gene3D" id="3.30.460.10">
    <property type="entry name" value="Beta Polymerase, domain 2"/>
    <property type="match status" value="1"/>
</dbReference>
<comment type="function">
    <text evidence="7">Mitochondrial mRNA stabilization factor.</text>
</comment>
<dbReference type="OMA" id="SWYMIDC"/>
<accession>J7R6P1</accession>
<dbReference type="eggNOG" id="ENOG502RGZN">
    <property type="taxonomic scope" value="Eukaryota"/>
</dbReference>
<evidence type="ECO:0000256" key="3">
    <source>
        <dbReference type="ARBA" id="ARBA00022792"/>
    </source>
</evidence>
<evidence type="ECO:0000256" key="6">
    <source>
        <dbReference type="ARBA" id="ARBA00023136"/>
    </source>
</evidence>
<dbReference type="GeneID" id="34526210"/>
<evidence type="ECO:0000313" key="10">
    <source>
        <dbReference type="EMBL" id="CCK70510.1"/>
    </source>
</evidence>
<keyword evidence="5 7" id="KW-0496">Mitochondrion</keyword>
<proteinExistence type="inferred from homology"/>
<dbReference type="Proteomes" id="UP000006310">
    <property type="component" value="Chromosome 5"/>
</dbReference>
<reference evidence="11" key="2">
    <citation type="submission" date="2012-08" db="EMBL/GenBank/DDBJ databases">
        <title>Genome sequence of Kazachstania naganishii.</title>
        <authorList>
            <person name="Gordon J.L."/>
            <person name="Armisen D."/>
            <person name="Proux-Wera E."/>
            <person name="OhEigeartaigh S.S."/>
            <person name="Byrne K.P."/>
            <person name="Wolfe K.H."/>
        </authorList>
    </citation>
    <scope>NUCLEOTIDE SEQUENCE [LARGE SCALE GENOMIC DNA]</scope>
    <source>
        <strain evidence="11">ATCC MYA-139 / BCRC 22969 / CBS 8797 / CCRC 22969 / KCTC 17520 / NBRC 10181 / NCYC 3082</strain>
    </source>
</reference>
<evidence type="ECO:0000256" key="7">
    <source>
        <dbReference type="RuleBase" id="RU367062"/>
    </source>
</evidence>
<dbReference type="Pfam" id="PF13929">
    <property type="entry name" value="mRNA_stabil"/>
    <property type="match status" value="1"/>
</dbReference>
<dbReference type="AlphaFoldDB" id="J7R6P1"/>
<dbReference type="InterPro" id="IPR043519">
    <property type="entry name" value="NT_sf"/>
</dbReference>